<feature type="region of interest" description="Disordered" evidence="1">
    <location>
        <begin position="641"/>
        <end position="757"/>
    </location>
</feature>
<dbReference type="InterPro" id="IPR055936">
    <property type="entry name" value="DUF7514"/>
</dbReference>
<dbReference type="RefSeq" id="XP_013319128.1">
    <property type="nucleotide sequence ID" value="XM_013463674.1"/>
</dbReference>
<evidence type="ECO:0000256" key="1">
    <source>
        <dbReference type="SAM" id="MobiDB-lite"/>
    </source>
</evidence>
<dbReference type="STRING" id="348802.A0A0D2FEN7"/>
<accession>A0A0D2FEN7</accession>
<sequence length="757" mass="83707">MASNDERVPFLSESCSLSDNGDSKRLHPTMNNSISSDGRSARPRGSSNTSLDSHQFDSSRYHQARQPINDAVTSAFNNADATSAASIPPELLQQITSQITANVLQQLKGVNLPTPAQPPPLSGSQVDAASSTTGSPPLNRATVYTPPTPHRTSEDAGMGHPSPQFPPAPQSKEPSFRGSPPPVENRAVSPFSQASHQSEDDTHQDRPVRPKGPKRVDTGGDATTLERVWGTLFDEQGQATVRLGQFLRGIAVHLIEDYEPRHSLVITPAKMQKYYEETKLSAEVYPWKIVFDDRTSSISRMFRDIEAEHHLVQEKLHERPDLPGLTPRGFETWATLLLKAHPDQEFERLAKTALDMPISNPDDKKERFPKEISRRLFPTRSDTEIAYKLQKAMSTHCNVNFASRQGSTASAAESGPRASQPNQASEETHKTTMRPAPDKQDPINSTSQPSPSLSQTSQDRQRQPYSSAPSDAEENTVENTEDTPTPQPIERERKPYVAAPGGGKTYDVLDKPAEATEMKAAPAPPPHESRLGRSNSVHATSGYNDNSRSGAPAVAVHQKPPPPPMDAEAPRHHRSNSTYHREQPKNGRNRSPSMSKENGSAFYGRKPETEVPYASSRHSYNGNDPYEEARRYKEYELQRERLANDRYDAARMAAYDPRERERERARDNRPRMQSVSGHDGRAPPPYSSSVPDEEYYRDPRRGGSATSYGTPAAISTGFQPPPPPPGVRDSASIPRDTTYGSYPSSAGYPPTSYRDMR</sequence>
<dbReference type="Pfam" id="PF24355">
    <property type="entry name" value="DUF7514"/>
    <property type="match status" value="1"/>
</dbReference>
<feature type="region of interest" description="Disordered" evidence="1">
    <location>
        <begin position="404"/>
        <end position="627"/>
    </location>
</feature>
<feature type="region of interest" description="Disordered" evidence="1">
    <location>
        <begin position="110"/>
        <end position="221"/>
    </location>
</feature>
<feature type="compositionally biased region" description="Polar residues" evidence="1">
    <location>
        <begin position="589"/>
        <end position="598"/>
    </location>
</feature>
<feature type="compositionally biased region" description="Polar residues" evidence="1">
    <location>
        <begin position="29"/>
        <end position="38"/>
    </location>
</feature>
<dbReference type="Proteomes" id="UP000054342">
    <property type="component" value="Unassembled WGS sequence"/>
</dbReference>
<dbReference type="PANTHER" id="PTHR39611:SF1">
    <property type="entry name" value="HYDROXYPROLINE-RICH GLYCOPROTEIN DZ-HRGP"/>
    <property type="match status" value="1"/>
</dbReference>
<feature type="domain" description="DUF7514" evidence="2">
    <location>
        <begin position="230"/>
        <end position="392"/>
    </location>
</feature>
<feature type="compositionally biased region" description="Basic and acidic residues" evidence="1">
    <location>
        <begin position="656"/>
        <end position="670"/>
    </location>
</feature>
<dbReference type="GeneID" id="25324961"/>
<feature type="compositionally biased region" description="Basic and acidic residues" evidence="1">
    <location>
        <begin position="507"/>
        <end position="517"/>
    </location>
</feature>
<protein>
    <recommendedName>
        <fullName evidence="2">DUF7514 domain-containing protein</fullName>
    </recommendedName>
</protein>
<gene>
    <name evidence="3" type="ORF">PV05_03053</name>
</gene>
<feature type="region of interest" description="Disordered" evidence="1">
    <location>
        <begin position="1"/>
        <end position="66"/>
    </location>
</feature>
<name>A0A0D2FEN7_9EURO</name>
<reference evidence="3 4" key="1">
    <citation type="submission" date="2015-01" db="EMBL/GenBank/DDBJ databases">
        <title>The Genome Sequence of Exophiala xenobiotica CBS118157.</title>
        <authorList>
            <consortium name="The Broad Institute Genomics Platform"/>
            <person name="Cuomo C."/>
            <person name="de Hoog S."/>
            <person name="Gorbushina A."/>
            <person name="Stielow B."/>
            <person name="Teixiera M."/>
            <person name="Abouelleil A."/>
            <person name="Chapman S.B."/>
            <person name="Priest M."/>
            <person name="Young S.K."/>
            <person name="Wortman J."/>
            <person name="Nusbaum C."/>
            <person name="Birren B."/>
        </authorList>
    </citation>
    <scope>NUCLEOTIDE SEQUENCE [LARGE SCALE GENOMIC DNA]</scope>
    <source>
        <strain evidence="3 4">CBS 118157</strain>
    </source>
</reference>
<feature type="compositionally biased region" description="Polar residues" evidence="1">
    <location>
        <begin position="404"/>
        <end position="425"/>
    </location>
</feature>
<evidence type="ECO:0000313" key="4">
    <source>
        <dbReference type="Proteomes" id="UP000054342"/>
    </source>
</evidence>
<dbReference type="EMBL" id="KN847318">
    <property type="protein sequence ID" value="KIW58544.1"/>
    <property type="molecule type" value="Genomic_DNA"/>
</dbReference>
<evidence type="ECO:0000313" key="3">
    <source>
        <dbReference type="EMBL" id="KIW58544.1"/>
    </source>
</evidence>
<dbReference type="HOGENOM" id="CLU_021115_0_0_1"/>
<feature type="compositionally biased region" description="Acidic residues" evidence="1">
    <location>
        <begin position="471"/>
        <end position="481"/>
    </location>
</feature>
<feature type="compositionally biased region" description="Basic and acidic residues" evidence="1">
    <location>
        <begin position="197"/>
        <end position="218"/>
    </location>
</feature>
<proteinExistence type="predicted"/>
<feature type="compositionally biased region" description="Basic and acidic residues" evidence="1">
    <location>
        <begin position="426"/>
        <end position="441"/>
    </location>
</feature>
<dbReference type="OrthoDB" id="5413703at2759"/>
<feature type="compositionally biased region" description="Polar residues" evidence="1">
    <location>
        <begin position="122"/>
        <end position="136"/>
    </location>
</feature>
<dbReference type="PANTHER" id="PTHR39611">
    <property type="entry name" value="HYDROXYPROLINE-RICH GLYCOPROTEIN DZ-HRGP-RELATED"/>
    <property type="match status" value="1"/>
</dbReference>
<keyword evidence="4" id="KW-1185">Reference proteome</keyword>
<evidence type="ECO:0000259" key="2">
    <source>
        <dbReference type="Pfam" id="PF24355"/>
    </source>
</evidence>
<feature type="compositionally biased region" description="Polar residues" evidence="1">
    <location>
        <begin position="532"/>
        <end position="549"/>
    </location>
</feature>
<organism evidence="3 4">
    <name type="scientific">Exophiala xenobiotica</name>
    <dbReference type="NCBI Taxonomy" id="348802"/>
    <lineage>
        <taxon>Eukaryota</taxon>
        <taxon>Fungi</taxon>
        <taxon>Dikarya</taxon>
        <taxon>Ascomycota</taxon>
        <taxon>Pezizomycotina</taxon>
        <taxon>Eurotiomycetes</taxon>
        <taxon>Chaetothyriomycetidae</taxon>
        <taxon>Chaetothyriales</taxon>
        <taxon>Herpotrichiellaceae</taxon>
        <taxon>Exophiala</taxon>
    </lineage>
</organism>
<feature type="compositionally biased region" description="Low complexity" evidence="1">
    <location>
        <begin position="445"/>
        <end position="458"/>
    </location>
</feature>
<dbReference type="AlphaFoldDB" id="A0A0D2FEN7"/>